<accession>A0A1B1CKV2</accession>
<name>A0A1B1CKV2_RHILE</name>
<organism evidence="1 2">
    <name type="scientific">Rhizobium leguminosarum</name>
    <dbReference type="NCBI Taxonomy" id="384"/>
    <lineage>
        <taxon>Bacteria</taxon>
        <taxon>Pseudomonadati</taxon>
        <taxon>Pseudomonadota</taxon>
        <taxon>Alphaproteobacteria</taxon>
        <taxon>Hyphomicrobiales</taxon>
        <taxon>Rhizobiaceae</taxon>
        <taxon>Rhizobium/Agrobacterium group</taxon>
        <taxon>Rhizobium</taxon>
    </lineage>
</organism>
<evidence type="ECO:0000313" key="1">
    <source>
        <dbReference type="EMBL" id="ANP90374.1"/>
    </source>
</evidence>
<sequence>MARSRGNARVLAYLLETWEQNVLGNTSADEITVEEIIAQRCQKIFDDLHVAGWSERDVREFFAGISLLPPPIPLDELANALGWSDSQVRSAASDLAPMLEVSSHGAIFRDEPTETYIHETYSKSADAQQAIAQRLQESQSSSAYAAEALPHFLVIINDSDRAFALADSQDFPESVQSDFGKRRLILARLDAAFRLAVKSGNLDRVLELTMRLAQVASANAKGDQFVRRSAALAAMLGGRDAYRRLFNDRSGWRGARSARLTVANCFADEADEAALQASRTIGWINWHVEQREDDQPNPDGPTASDFAAVIFQAVTEGQYEVADRNLARWSLGFGLLPVSWTRG</sequence>
<dbReference type="AlphaFoldDB" id="A0A1B1CKV2"/>
<dbReference type="Proteomes" id="UP000092691">
    <property type="component" value="Plasmid unnamed2"/>
</dbReference>
<dbReference type="EMBL" id="CP016289">
    <property type="protein sequence ID" value="ANP90374.1"/>
    <property type="molecule type" value="Genomic_DNA"/>
</dbReference>
<keyword evidence="1" id="KW-0614">Plasmid</keyword>
<gene>
    <name evidence="1" type="ORF">BA011_30965</name>
</gene>
<protein>
    <submittedName>
        <fullName evidence="1">Uncharacterized protein</fullName>
    </submittedName>
</protein>
<reference evidence="1 2" key="1">
    <citation type="submission" date="2016-06" db="EMBL/GenBank/DDBJ databases">
        <title>Microsymbionts genomes from the relict species Vavilovia formosa.</title>
        <authorList>
            <person name="Chirak E."/>
            <person name="Kimeklis A."/>
            <person name="Andronov E."/>
        </authorList>
    </citation>
    <scope>NUCLEOTIDE SEQUENCE [LARGE SCALE GENOMIC DNA]</scope>
    <source>
        <strain evidence="1 2">Vaf10</strain>
        <plasmid evidence="2">Plasmid unnamed2</plasmid>
    </source>
</reference>
<geneLocation type="plasmid" evidence="1 2">
    <name>unnamed2</name>
</geneLocation>
<proteinExistence type="predicted"/>
<dbReference type="RefSeq" id="WP_065283842.1">
    <property type="nucleotide sequence ID" value="NZ_CP016289.1"/>
</dbReference>
<evidence type="ECO:0000313" key="2">
    <source>
        <dbReference type="Proteomes" id="UP000092691"/>
    </source>
</evidence>